<evidence type="ECO:0000256" key="3">
    <source>
        <dbReference type="ARBA" id="ARBA00022729"/>
    </source>
</evidence>
<feature type="domain" description="VWFA" evidence="6">
    <location>
        <begin position="129"/>
        <end position="305"/>
    </location>
</feature>
<dbReference type="InterPro" id="IPR036465">
    <property type="entry name" value="vWFA_dom_sf"/>
</dbReference>
<dbReference type="PRINTS" id="PR00453">
    <property type="entry name" value="VWFADOMAIN"/>
</dbReference>
<evidence type="ECO:0000256" key="4">
    <source>
        <dbReference type="ARBA" id="ARBA00022737"/>
    </source>
</evidence>
<dbReference type="Gene3D" id="3.40.50.410">
    <property type="entry name" value="von Willebrand factor, type A domain"/>
    <property type="match status" value="1"/>
</dbReference>
<dbReference type="PANTHER" id="PTHR24020:SF87">
    <property type="entry name" value="COLLAGEN ALPHA-1(VI) CHAIN-LIKE"/>
    <property type="match status" value="1"/>
</dbReference>
<sequence length="658" mass="69655">MTRIALVESRFGNTSSGSSGGIWKISAAIKLSLQTLSTTIQVLVFDAGCILGQDNTNLTNSNYGIPLHSAFAARIFIQKTFGSNALPTTLAQQAAWWSTVYHPGGNATLFIEIVSKFENTPACNSHKLDLWFTIDGSGSVGSSNFQATLRFMESLINGFDIGPGRVHVGFSVYQSNSRILSHFNQHTSKSSLAALIRGTSYPGGGTATGAAITDVINNGFVESRGARKRSEGVPRILVVLTDGQSGDSVSGPSNAARAAGIAVFAVGIGGGIDATELGQIANNPDSRYVFRLSNFGLLDALKERLQQDSCMATAAIPDNSAVSVQVASGDTYFSKYTFPSNGSITLVYQVPQGSNEAVVYISGSVENPSSALSTISFKITVGTVTIHLNADSLTGGFKLGSGCTPVTQTDILNVFTAIQTEGNKTLDLNVTTTGSNDSTIPVLGQTCYYGAASSASSAGLQSIQCGPGEICATYYGTATNGTGGPQAGGIASCVTPDMCNACVSPGHQFGGYTVVTCERATCCNQSLCNKPVFVESPQNVTCPMLPANAGIRQLRSDYICEFIGWAYQMHHVWHPTFQNWRQRLSGVVSMQAQCFALSVQCDNANQYATAVTVDGCTIPYCKDGYYSSGPGLREYRIAQAFWKQVYAVWQNSNTYTVI</sequence>
<keyword evidence="8" id="KW-1185">Reference proteome</keyword>
<reference evidence="7" key="3">
    <citation type="submission" date="2025-09" db="UniProtKB">
        <authorList>
            <consortium name="Ensembl"/>
        </authorList>
    </citation>
    <scope>IDENTIFICATION</scope>
</reference>
<comment type="subcellular location">
    <subcellularLocation>
        <location evidence="1">Secreted</location>
    </subcellularLocation>
</comment>
<dbReference type="Pfam" id="PF00092">
    <property type="entry name" value="VWA"/>
    <property type="match status" value="1"/>
</dbReference>
<dbReference type="HOGENOM" id="CLU_381703_0_0_1"/>
<dbReference type="OMA" id="GCLQFSH"/>
<evidence type="ECO:0000256" key="5">
    <source>
        <dbReference type="ARBA" id="ARBA00023180"/>
    </source>
</evidence>
<evidence type="ECO:0000313" key="8">
    <source>
        <dbReference type="Proteomes" id="UP000007875"/>
    </source>
</evidence>
<dbReference type="eggNOG" id="KOG3544">
    <property type="taxonomic scope" value="Eukaryota"/>
</dbReference>
<accession>H2ZCM6</accession>
<name>H2ZCM6_CIOSA</name>
<dbReference type="PROSITE" id="PS50234">
    <property type="entry name" value="VWFA"/>
    <property type="match status" value="1"/>
</dbReference>
<reference evidence="8" key="1">
    <citation type="submission" date="2003-08" db="EMBL/GenBank/DDBJ databases">
        <authorList>
            <person name="Birren B."/>
            <person name="Nusbaum C."/>
            <person name="Abebe A."/>
            <person name="Abouelleil A."/>
            <person name="Adekoya E."/>
            <person name="Ait-zahra M."/>
            <person name="Allen N."/>
            <person name="Allen T."/>
            <person name="An P."/>
            <person name="Anderson M."/>
            <person name="Anderson S."/>
            <person name="Arachchi H."/>
            <person name="Armbruster J."/>
            <person name="Bachantsang P."/>
            <person name="Baldwin J."/>
            <person name="Barry A."/>
            <person name="Bayul T."/>
            <person name="Blitshsteyn B."/>
            <person name="Bloom T."/>
            <person name="Blye J."/>
            <person name="Boguslavskiy L."/>
            <person name="Borowsky M."/>
            <person name="Boukhgalter B."/>
            <person name="Brunache A."/>
            <person name="Butler J."/>
            <person name="Calixte N."/>
            <person name="Calvo S."/>
            <person name="Camarata J."/>
            <person name="Campo K."/>
            <person name="Chang J."/>
            <person name="Cheshatsang Y."/>
            <person name="Citroen M."/>
            <person name="Collymore A."/>
            <person name="Considine T."/>
            <person name="Cook A."/>
            <person name="Cooke P."/>
            <person name="Corum B."/>
            <person name="Cuomo C."/>
            <person name="David R."/>
            <person name="Dawoe T."/>
            <person name="Degray S."/>
            <person name="Dodge S."/>
            <person name="Dooley K."/>
            <person name="Dorje P."/>
            <person name="Dorjee K."/>
            <person name="Dorris L."/>
            <person name="Duffey N."/>
            <person name="Dupes A."/>
            <person name="Elkins T."/>
            <person name="Engels R."/>
            <person name="Erickson J."/>
            <person name="Farina A."/>
            <person name="Faro S."/>
            <person name="Ferreira P."/>
            <person name="Fischer H."/>
            <person name="Fitzgerald M."/>
            <person name="Foley K."/>
            <person name="Gage D."/>
            <person name="Galagan J."/>
            <person name="Gearin G."/>
            <person name="Gnerre S."/>
            <person name="Gnirke A."/>
            <person name="Goyette A."/>
            <person name="Graham J."/>
            <person name="Grandbois E."/>
            <person name="Gyaltsen K."/>
            <person name="Hafez N."/>
            <person name="Hagopian D."/>
            <person name="Hagos B."/>
            <person name="Hall J."/>
            <person name="Hatcher B."/>
            <person name="Heller A."/>
            <person name="Higgins H."/>
            <person name="Honan T."/>
            <person name="Horn A."/>
            <person name="Houde N."/>
            <person name="Hughes L."/>
            <person name="Hulme W."/>
            <person name="Husby E."/>
            <person name="Iliev I."/>
            <person name="Jaffe D."/>
            <person name="Jones C."/>
            <person name="Kamal M."/>
            <person name="Kamat A."/>
            <person name="Kamvysselis M."/>
            <person name="Karlsson E."/>
            <person name="Kells C."/>
            <person name="Kieu A."/>
            <person name="Kisner P."/>
            <person name="Kodira C."/>
            <person name="Kulbokas E."/>
            <person name="Labutti K."/>
            <person name="Lama D."/>
            <person name="Landers T."/>
            <person name="Leger J."/>
            <person name="Levine S."/>
            <person name="Lewis D."/>
            <person name="Lewis T."/>
            <person name="Lindblad-toh K."/>
            <person name="Liu X."/>
            <person name="Lokyitsang T."/>
            <person name="Lokyitsang Y."/>
            <person name="Lucien O."/>
            <person name="Lui A."/>
            <person name="Ma L.J."/>
            <person name="Mabbitt R."/>
            <person name="Macdonald J."/>
            <person name="Maclean C."/>
            <person name="Major J."/>
            <person name="Manning J."/>
            <person name="Marabella R."/>
            <person name="Maru K."/>
            <person name="Matthews C."/>
            <person name="Mauceli E."/>
            <person name="Mccarthy M."/>
            <person name="Mcdonough S."/>
            <person name="Mcghee T."/>
            <person name="Meldrim J."/>
            <person name="Meneus L."/>
            <person name="Mesirov J."/>
            <person name="Mihalev A."/>
            <person name="Mihova T."/>
            <person name="Mikkelsen T."/>
            <person name="Mlenga V."/>
            <person name="Moru K."/>
            <person name="Mozes J."/>
            <person name="Mulrain L."/>
            <person name="Munson G."/>
            <person name="Naylor J."/>
            <person name="Newes C."/>
            <person name="Nguyen C."/>
            <person name="Nguyen N."/>
            <person name="Nguyen T."/>
            <person name="Nicol R."/>
            <person name="Nielsen C."/>
            <person name="Nizzari M."/>
            <person name="Norbu C."/>
            <person name="Norbu N."/>
            <person name="O'donnell P."/>
            <person name="Okoawo O."/>
            <person name="O'leary S."/>
            <person name="Omotosho B."/>
            <person name="O'neill K."/>
            <person name="Osman S."/>
            <person name="Parker S."/>
            <person name="Perrin D."/>
            <person name="Phunkhang P."/>
            <person name="Piqani B."/>
            <person name="Purcell S."/>
            <person name="Rachupka T."/>
            <person name="Ramasamy U."/>
            <person name="Rameau R."/>
            <person name="Ray V."/>
            <person name="Raymond C."/>
            <person name="Retta R."/>
            <person name="Richardson S."/>
            <person name="Rise C."/>
            <person name="Rodriguez J."/>
            <person name="Rogers J."/>
            <person name="Rogov P."/>
            <person name="Rutman M."/>
            <person name="Schupbach R."/>
            <person name="Seaman C."/>
            <person name="Settipalli S."/>
            <person name="Sharpe T."/>
            <person name="Sheridan J."/>
            <person name="Sherpa N."/>
            <person name="Shi J."/>
            <person name="Smirnov S."/>
            <person name="Smith C."/>
            <person name="Sougnez C."/>
            <person name="Spencer B."/>
            <person name="Stalker J."/>
            <person name="Stange-thomann N."/>
            <person name="Stavropoulos S."/>
            <person name="Stetson K."/>
            <person name="Stone C."/>
            <person name="Stone S."/>
            <person name="Stubbs M."/>
            <person name="Talamas J."/>
            <person name="Tchuinga P."/>
            <person name="Tenzing P."/>
            <person name="Tesfaye S."/>
            <person name="Theodore J."/>
            <person name="Thoulutsang Y."/>
            <person name="Topham K."/>
            <person name="Towey S."/>
            <person name="Tsamla T."/>
            <person name="Tsomo N."/>
            <person name="Vallee D."/>
            <person name="Vassiliev H."/>
            <person name="Venkataraman V."/>
            <person name="Vinson J."/>
            <person name="Vo A."/>
            <person name="Wade C."/>
            <person name="Wang S."/>
            <person name="Wangchuk T."/>
            <person name="Wangdi T."/>
            <person name="Whittaker C."/>
            <person name="Wilkinson J."/>
            <person name="Wu Y."/>
            <person name="Wyman D."/>
            <person name="Yadav S."/>
            <person name="Yang S."/>
            <person name="Yang X."/>
            <person name="Yeager S."/>
            <person name="Yee E."/>
            <person name="Young G."/>
            <person name="Zainoun J."/>
            <person name="Zembeck L."/>
            <person name="Zimmer A."/>
            <person name="Zody M."/>
            <person name="Lander E."/>
        </authorList>
    </citation>
    <scope>NUCLEOTIDE SEQUENCE [LARGE SCALE GENOMIC DNA]</scope>
</reference>
<dbReference type="GeneTree" id="ENSGT00940000163557"/>
<dbReference type="SMART" id="SM00327">
    <property type="entry name" value="VWA"/>
    <property type="match status" value="1"/>
</dbReference>
<dbReference type="STRING" id="51511.ENSCSAVP00000015342"/>
<protein>
    <recommendedName>
        <fullName evidence="6">VWFA domain-containing protein</fullName>
    </recommendedName>
</protein>
<keyword evidence="5" id="KW-0325">Glycoprotein</keyword>
<dbReference type="InterPro" id="IPR050525">
    <property type="entry name" value="ECM_Assembly_Org"/>
</dbReference>
<keyword evidence="3" id="KW-0732">Signal</keyword>
<evidence type="ECO:0000259" key="6">
    <source>
        <dbReference type="PROSITE" id="PS50234"/>
    </source>
</evidence>
<evidence type="ECO:0000256" key="2">
    <source>
        <dbReference type="ARBA" id="ARBA00022525"/>
    </source>
</evidence>
<dbReference type="SUPFAM" id="SSF53300">
    <property type="entry name" value="vWA-like"/>
    <property type="match status" value="1"/>
</dbReference>
<keyword evidence="2" id="KW-0964">Secreted</keyword>
<dbReference type="GO" id="GO:0005576">
    <property type="term" value="C:extracellular region"/>
    <property type="evidence" value="ECO:0007669"/>
    <property type="project" value="UniProtKB-SubCell"/>
</dbReference>
<dbReference type="Ensembl" id="ENSCSAVT00000015518.1">
    <property type="protein sequence ID" value="ENSCSAVP00000015342.1"/>
    <property type="gene ID" value="ENSCSAVG00000009005.1"/>
</dbReference>
<reference evidence="7" key="2">
    <citation type="submission" date="2025-08" db="UniProtKB">
        <authorList>
            <consortium name="Ensembl"/>
        </authorList>
    </citation>
    <scope>IDENTIFICATION</scope>
</reference>
<dbReference type="AlphaFoldDB" id="H2ZCM6"/>
<dbReference type="PANTHER" id="PTHR24020">
    <property type="entry name" value="COLLAGEN ALPHA"/>
    <property type="match status" value="1"/>
</dbReference>
<evidence type="ECO:0000313" key="7">
    <source>
        <dbReference type="Ensembl" id="ENSCSAVP00000015342.1"/>
    </source>
</evidence>
<dbReference type="InParanoid" id="H2ZCM6"/>
<evidence type="ECO:0000256" key="1">
    <source>
        <dbReference type="ARBA" id="ARBA00004613"/>
    </source>
</evidence>
<dbReference type="InterPro" id="IPR002035">
    <property type="entry name" value="VWF_A"/>
</dbReference>
<organism evidence="7 8">
    <name type="scientific">Ciona savignyi</name>
    <name type="common">Pacific transparent sea squirt</name>
    <dbReference type="NCBI Taxonomy" id="51511"/>
    <lineage>
        <taxon>Eukaryota</taxon>
        <taxon>Metazoa</taxon>
        <taxon>Chordata</taxon>
        <taxon>Tunicata</taxon>
        <taxon>Ascidiacea</taxon>
        <taxon>Phlebobranchia</taxon>
        <taxon>Cionidae</taxon>
        <taxon>Ciona</taxon>
    </lineage>
</organism>
<dbReference type="CDD" id="cd01472">
    <property type="entry name" value="vWA_collagen"/>
    <property type="match status" value="1"/>
</dbReference>
<proteinExistence type="predicted"/>
<dbReference type="Proteomes" id="UP000007875">
    <property type="component" value="Unassembled WGS sequence"/>
</dbReference>
<dbReference type="FunFam" id="3.40.50.410:FF:000004">
    <property type="entry name" value="collagen alpha-6(VI) chain"/>
    <property type="match status" value="1"/>
</dbReference>
<keyword evidence="4" id="KW-0677">Repeat</keyword>